<keyword evidence="3" id="KW-1185">Reference proteome</keyword>
<evidence type="ECO:0000313" key="2">
    <source>
        <dbReference type="Ensembl" id="ENSMLEP00000002847.1"/>
    </source>
</evidence>
<dbReference type="Proteomes" id="UP000233140">
    <property type="component" value="Unassembled WGS sequence"/>
</dbReference>
<reference evidence="2" key="1">
    <citation type="submission" date="2025-08" db="UniProtKB">
        <authorList>
            <consortium name="Ensembl"/>
        </authorList>
    </citation>
    <scope>IDENTIFICATION</scope>
</reference>
<dbReference type="AlphaFoldDB" id="A0A2K5XHR3"/>
<dbReference type="OMA" id="GQSCGHK"/>
<proteinExistence type="predicted"/>
<feature type="region of interest" description="Disordered" evidence="1">
    <location>
        <begin position="36"/>
        <end position="55"/>
    </location>
</feature>
<evidence type="ECO:0000313" key="3">
    <source>
        <dbReference type="Proteomes" id="UP000233140"/>
    </source>
</evidence>
<protein>
    <submittedName>
        <fullName evidence="2">Uncharacterized protein</fullName>
    </submittedName>
</protein>
<accession>A0A2K5XHR3</accession>
<name>A0A2K5XHR3_MANLE</name>
<sequence length="55" mass="5727">MGEASYAGHWRGGQSCGHKPDHGGVLAKSCSVTNLNHVSPHSHAGLTSPDPSKYD</sequence>
<organism evidence="2 3">
    <name type="scientific">Mandrillus leucophaeus</name>
    <name type="common">Drill</name>
    <name type="synonym">Papio leucophaeus</name>
    <dbReference type="NCBI Taxonomy" id="9568"/>
    <lineage>
        <taxon>Eukaryota</taxon>
        <taxon>Metazoa</taxon>
        <taxon>Chordata</taxon>
        <taxon>Craniata</taxon>
        <taxon>Vertebrata</taxon>
        <taxon>Euteleostomi</taxon>
        <taxon>Mammalia</taxon>
        <taxon>Eutheria</taxon>
        <taxon>Euarchontoglires</taxon>
        <taxon>Primates</taxon>
        <taxon>Haplorrhini</taxon>
        <taxon>Catarrhini</taxon>
        <taxon>Cercopithecidae</taxon>
        <taxon>Cercopithecinae</taxon>
        <taxon>Mandrillus</taxon>
    </lineage>
</organism>
<reference evidence="2" key="2">
    <citation type="submission" date="2025-09" db="UniProtKB">
        <authorList>
            <consortium name="Ensembl"/>
        </authorList>
    </citation>
    <scope>IDENTIFICATION</scope>
</reference>
<evidence type="ECO:0000256" key="1">
    <source>
        <dbReference type="SAM" id="MobiDB-lite"/>
    </source>
</evidence>
<feature type="region of interest" description="Disordered" evidence="1">
    <location>
        <begin position="1"/>
        <end position="23"/>
    </location>
</feature>
<dbReference type="GeneTree" id="ENSGT00910000147920"/>
<dbReference type="Ensembl" id="ENSMLET00000013047.1">
    <property type="protein sequence ID" value="ENSMLEP00000002847.1"/>
    <property type="gene ID" value="ENSMLEG00000011881.1"/>
</dbReference>